<dbReference type="InterPro" id="IPR010179">
    <property type="entry name" value="CRISPR-assoc_prot_Cse3"/>
</dbReference>
<dbReference type="Gene3D" id="3.30.70.1210">
    <property type="entry name" value="Crispr-associated protein, domain 2"/>
    <property type="match status" value="1"/>
</dbReference>
<keyword evidence="2" id="KW-1185">Reference proteome</keyword>
<reference evidence="1 2" key="1">
    <citation type="submission" date="2020-02" db="EMBL/GenBank/DDBJ databases">
        <title>Characterization of phylogenetic diversity of novel bifidobacterial species isolated in Czech ZOOs.</title>
        <authorList>
            <person name="Lugli G.A."/>
            <person name="Vera N.B."/>
            <person name="Ventura M."/>
        </authorList>
    </citation>
    <scope>NUCLEOTIDE SEQUENCE [LARGE SCALE GENOMIC DNA]</scope>
    <source>
        <strain evidence="1 2">DSM 109963</strain>
    </source>
</reference>
<dbReference type="Gene3D" id="3.30.70.1200">
    <property type="entry name" value="Crispr-associated protein, domain 1"/>
    <property type="match status" value="1"/>
</dbReference>
<dbReference type="NCBIfam" id="TIGR01907">
    <property type="entry name" value="casE_Cse3"/>
    <property type="match status" value="1"/>
</dbReference>
<proteinExistence type="predicted"/>
<name>A0ABX1SWK5_9BIFI</name>
<organism evidence="1 2">
    <name type="scientific">Bifidobacterium panos</name>
    <dbReference type="NCBI Taxonomy" id="2675321"/>
    <lineage>
        <taxon>Bacteria</taxon>
        <taxon>Bacillati</taxon>
        <taxon>Actinomycetota</taxon>
        <taxon>Actinomycetes</taxon>
        <taxon>Bifidobacteriales</taxon>
        <taxon>Bifidobacteriaceae</taxon>
        <taxon>Bifidobacterium</taxon>
    </lineage>
</organism>
<accession>A0ABX1SWK5</accession>
<protein>
    <submittedName>
        <fullName evidence="1">Type I-E CRISPR-associated protein Cas6/Cse3/CasE</fullName>
    </submittedName>
</protein>
<comment type="caution">
    <text evidence="1">The sequence shown here is derived from an EMBL/GenBank/DDBJ whole genome shotgun (WGS) entry which is preliminary data.</text>
</comment>
<dbReference type="EMBL" id="JAAIIJ010000003">
    <property type="protein sequence ID" value="NMN01735.1"/>
    <property type="molecule type" value="Genomic_DNA"/>
</dbReference>
<dbReference type="SUPFAM" id="SSF117987">
    <property type="entry name" value="CRISPR-associated protein"/>
    <property type="match status" value="2"/>
</dbReference>
<dbReference type="RefSeq" id="WP_172144105.1">
    <property type="nucleotide sequence ID" value="NZ_JAAIIJ010000003.1"/>
</dbReference>
<dbReference type="Pfam" id="PF08798">
    <property type="entry name" value="CRISPR_assoc"/>
    <property type="match status" value="1"/>
</dbReference>
<evidence type="ECO:0000313" key="2">
    <source>
        <dbReference type="Proteomes" id="UP000553756"/>
    </source>
</evidence>
<dbReference type="SMART" id="SM01101">
    <property type="entry name" value="CRISPR_assoc"/>
    <property type="match status" value="1"/>
</dbReference>
<sequence length="231" mass="25892">MFISRIPLNMARLSAKQLLDSPYRMHAAVESAFPPGSVRESGEGRILWRVDLSESDHSVWLYVVSPEKPDFTHIVEQAGWPLRAEWETKDYSPLLDRVAKGQQWRFRLRANPVRKARTDEGKCSRANSDKIIGKIQGHITVAHQLQWLLDRAEKNGFKILTADGEPDVVVKQRHRESFKRGGGTVTLTTAVFEGGLEVTDADLFRRALCCGIGRAKGFGCGLLTVAPVRNK</sequence>
<gene>
    <name evidence="1" type="ORF">G1C94_0356</name>
</gene>
<dbReference type="CDD" id="cd09727">
    <property type="entry name" value="Cas6_I-E"/>
    <property type="match status" value="1"/>
</dbReference>
<dbReference type="Proteomes" id="UP000553756">
    <property type="component" value="Unassembled WGS sequence"/>
</dbReference>
<evidence type="ECO:0000313" key="1">
    <source>
        <dbReference type="EMBL" id="NMN01735.1"/>
    </source>
</evidence>